<dbReference type="SUPFAM" id="SSF46785">
    <property type="entry name" value="Winged helix' DNA-binding domain"/>
    <property type="match status" value="1"/>
</dbReference>
<dbReference type="InterPro" id="IPR036388">
    <property type="entry name" value="WH-like_DNA-bd_sf"/>
</dbReference>
<dbReference type="PANTHER" id="PTHR43736:SF4">
    <property type="entry name" value="SLR1690 PROTEIN"/>
    <property type="match status" value="1"/>
</dbReference>
<accession>A0ABP7G3U6</accession>
<evidence type="ECO:0000313" key="2">
    <source>
        <dbReference type="EMBL" id="GAA3754368.1"/>
    </source>
</evidence>
<dbReference type="Proteomes" id="UP001500540">
    <property type="component" value="Unassembled WGS sequence"/>
</dbReference>
<dbReference type="Pfam" id="PF00293">
    <property type="entry name" value="NUDIX"/>
    <property type="match status" value="1"/>
</dbReference>
<gene>
    <name evidence="2" type="ORF">GCM10022240_04170</name>
</gene>
<organism evidence="2 3">
    <name type="scientific">Microbacterium kribbense</name>
    <dbReference type="NCBI Taxonomy" id="433645"/>
    <lineage>
        <taxon>Bacteria</taxon>
        <taxon>Bacillati</taxon>
        <taxon>Actinomycetota</taxon>
        <taxon>Actinomycetes</taxon>
        <taxon>Micrococcales</taxon>
        <taxon>Microbacteriaceae</taxon>
        <taxon>Microbacterium</taxon>
    </lineage>
</organism>
<protein>
    <submittedName>
        <fullName evidence="2">NUDIX domain-containing protein</fullName>
    </submittedName>
</protein>
<evidence type="ECO:0000313" key="3">
    <source>
        <dbReference type="Proteomes" id="UP001500540"/>
    </source>
</evidence>
<dbReference type="PROSITE" id="PS51462">
    <property type="entry name" value="NUDIX"/>
    <property type="match status" value="1"/>
</dbReference>
<dbReference type="Pfam" id="PF21906">
    <property type="entry name" value="WHD_NrtR"/>
    <property type="match status" value="1"/>
</dbReference>
<proteinExistence type="predicted"/>
<sequence>MAQHVHGLEDYPRPSVAVDTAVLTVAEGALCVMLLRETGKDPWRLPGTFVHPGERLVDAATRALREKAGVSSIHPRQLHVFDAPDRDDRGWVMSVAHYDVLPAASLASDRVRLVPVAELPPLVYDHAEIVAFAVDAVRGAYRGSPDPSHLLEEPFTMRGLRRLHEAVLGRRLLPDTFRRAMLSGLAATGELFAEGRGRPAELYRRA</sequence>
<dbReference type="InterPro" id="IPR036390">
    <property type="entry name" value="WH_DNA-bd_sf"/>
</dbReference>
<comment type="caution">
    <text evidence="2">The sequence shown here is derived from an EMBL/GenBank/DDBJ whole genome shotgun (WGS) entry which is preliminary data.</text>
</comment>
<feature type="domain" description="Nudix hydrolase" evidence="1">
    <location>
        <begin position="14"/>
        <end position="138"/>
    </location>
</feature>
<dbReference type="Gene3D" id="3.90.79.10">
    <property type="entry name" value="Nucleoside Triphosphate Pyrophosphohydrolase"/>
    <property type="match status" value="1"/>
</dbReference>
<dbReference type="PANTHER" id="PTHR43736">
    <property type="entry name" value="ADP-RIBOSE PYROPHOSPHATASE"/>
    <property type="match status" value="1"/>
</dbReference>
<dbReference type="RefSeq" id="WP_344780011.1">
    <property type="nucleotide sequence ID" value="NZ_BAABAF010000001.1"/>
</dbReference>
<dbReference type="Gene3D" id="1.10.10.10">
    <property type="entry name" value="Winged helix-like DNA-binding domain superfamily/Winged helix DNA-binding domain"/>
    <property type="match status" value="1"/>
</dbReference>
<reference evidence="3" key="1">
    <citation type="journal article" date="2019" name="Int. J. Syst. Evol. Microbiol.">
        <title>The Global Catalogue of Microorganisms (GCM) 10K type strain sequencing project: providing services to taxonomists for standard genome sequencing and annotation.</title>
        <authorList>
            <consortium name="The Broad Institute Genomics Platform"/>
            <consortium name="The Broad Institute Genome Sequencing Center for Infectious Disease"/>
            <person name="Wu L."/>
            <person name="Ma J."/>
        </authorList>
    </citation>
    <scope>NUCLEOTIDE SEQUENCE [LARGE SCALE GENOMIC DNA]</scope>
    <source>
        <strain evidence="3">JCM 16950</strain>
    </source>
</reference>
<dbReference type="CDD" id="cd18873">
    <property type="entry name" value="NUDIX_NadM_like"/>
    <property type="match status" value="1"/>
</dbReference>
<dbReference type="SUPFAM" id="SSF55811">
    <property type="entry name" value="Nudix"/>
    <property type="match status" value="1"/>
</dbReference>
<name>A0ABP7G3U6_9MICO</name>
<evidence type="ECO:0000259" key="1">
    <source>
        <dbReference type="PROSITE" id="PS51462"/>
    </source>
</evidence>
<keyword evidence="3" id="KW-1185">Reference proteome</keyword>
<dbReference type="InterPro" id="IPR015797">
    <property type="entry name" value="NUDIX_hydrolase-like_dom_sf"/>
</dbReference>
<dbReference type="InterPro" id="IPR000086">
    <property type="entry name" value="NUDIX_hydrolase_dom"/>
</dbReference>
<dbReference type="InterPro" id="IPR054105">
    <property type="entry name" value="WHD_NrtR"/>
</dbReference>
<dbReference type="EMBL" id="BAABAF010000001">
    <property type="protein sequence ID" value="GAA3754368.1"/>
    <property type="molecule type" value="Genomic_DNA"/>
</dbReference>